<evidence type="ECO:0000313" key="1">
    <source>
        <dbReference type="EMBL" id="PKI58424.1"/>
    </source>
</evidence>
<organism evidence="1 2">
    <name type="scientific">Punica granatum</name>
    <name type="common">Pomegranate</name>
    <dbReference type="NCBI Taxonomy" id="22663"/>
    <lineage>
        <taxon>Eukaryota</taxon>
        <taxon>Viridiplantae</taxon>
        <taxon>Streptophyta</taxon>
        <taxon>Embryophyta</taxon>
        <taxon>Tracheophyta</taxon>
        <taxon>Spermatophyta</taxon>
        <taxon>Magnoliopsida</taxon>
        <taxon>eudicotyledons</taxon>
        <taxon>Gunneridae</taxon>
        <taxon>Pentapetalae</taxon>
        <taxon>rosids</taxon>
        <taxon>malvids</taxon>
        <taxon>Myrtales</taxon>
        <taxon>Lythraceae</taxon>
        <taxon>Punica</taxon>
    </lineage>
</organism>
<evidence type="ECO:0000313" key="2">
    <source>
        <dbReference type="Proteomes" id="UP000233551"/>
    </source>
</evidence>
<dbReference type="AlphaFoldDB" id="A0A2I0JQ48"/>
<dbReference type="Proteomes" id="UP000233551">
    <property type="component" value="Unassembled WGS sequence"/>
</dbReference>
<comment type="caution">
    <text evidence="1">The sequence shown here is derived from an EMBL/GenBank/DDBJ whole genome shotgun (WGS) entry which is preliminary data.</text>
</comment>
<sequence length="240" mass="26531">MVMVECKKDKARYFACNLASFVMSMGKEMPWVPLGLEFSKQCRINFVCRYSVRPVSGYASLVKEMTKVGNGELIVSSEDSWKPSAPSPRKRLWLSREAFLGARVRCGYEGKEGCLLWFGTGFKVVKRSTEVAMDGAQENDSRAVTSMSRGMARLALVVGVGECKETGKPPRNVYVQLWNGWLGTPNGKMDVENGLREVGNRREWGLYGPECGLLSGPALRALRLRGLGVSTFPGMRDGQA</sequence>
<name>A0A2I0JQ48_PUNGR</name>
<keyword evidence="2" id="KW-1185">Reference proteome</keyword>
<reference evidence="1 2" key="1">
    <citation type="submission" date="2017-11" db="EMBL/GenBank/DDBJ databases">
        <title>De-novo sequencing of pomegranate (Punica granatum L.) genome.</title>
        <authorList>
            <person name="Akparov Z."/>
            <person name="Amiraslanov A."/>
            <person name="Hajiyeva S."/>
            <person name="Abbasov M."/>
            <person name="Kaur K."/>
            <person name="Hamwieh A."/>
            <person name="Solovyev V."/>
            <person name="Salamov A."/>
            <person name="Braich B."/>
            <person name="Kosarev P."/>
            <person name="Mahmoud A."/>
            <person name="Hajiyev E."/>
            <person name="Babayeva S."/>
            <person name="Izzatullayeva V."/>
            <person name="Mammadov A."/>
            <person name="Mammadov A."/>
            <person name="Sharifova S."/>
            <person name="Ojaghi J."/>
            <person name="Eynullazada K."/>
            <person name="Bayramov B."/>
            <person name="Abdulazimova A."/>
            <person name="Shahmuradov I."/>
        </authorList>
    </citation>
    <scope>NUCLEOTIDE SEQUENCE [LARGE SCALE GENOMIC DNA]</scope>
    <source>
        <strain evidence="2">cv. AG2017</strain>
        <tissue evidence="1">Leaf</tissue>
    </source>
</reference>
<dbReference type="EMBL" id="PGOL01001393">
    <property type="protein sequence ID" value="PKI58424.1"/>
    <property type="molecule type" value="Genomic_DNA"/>
</dbReference>
<accession>A0A2I0JQ48</accession>
<proteinExistence type="predicted"/>
<protein>
    <submittedName>
        <fullName evidence="1">Uncharacterized protein</fullName>
    </submittedName>
</protein>
<gene>
    <name evidence="1" type="ORF">CRG98_021182</name>
</gene>